<dbReference type="RefSeq" id="WP_345359272.1">
    <property type="nucleotide sequence ID" value="NZ_BAABII010000004.1"/>
</dbReference>
<feature type="region of interest" description="Disordered" evidence="1">
    <location>
        <begin position="40"/>
        <end position="59"/>
    </location>
</feature>
<proteinExistence type="predicted"/>
<sequence length="59" mass="7072">MGFRLHKRFKLGPVYINTHNGRITSWGIKFWRISRNMTHRSTTIDTPGPGHYTHHDKRR</sequence>
<dbReference type="InterPro" id="IPR025330">
    <property type="entry name" value="DUF4236"/>
</dbReference>
<feature type="domain" description="DUF4236" evidence="2">
    <location>
        <begin position="3"/>
        <end position="50"/>
    </location>
</feature>
<reference evidence="3 4" key="1">
    <citation type="submission" date="2024-08" db="EMBL/GenBank/DDBJ databases">
        <title>Genome mining of Saccharopolyspora cebuensis PGLac3 from Nigerian medicinal plant.</title>
        <authorList>
            <person name="Ezeobiora C.E."/>
            <person name="Igbokwe N.H."/>
            <person name="Amin D.H."/>
            <person name="Mendie U.E."/>
        </authorList>
    </citation>
    <scope>NUCLEOTIDE SEQUENCE [LARGE SCALE GENOMIC DNA]</scope>
    <source>
        <strain evidence="3 4">PGLac3</strain>
    </source>
</reference>
<dbReference type="Proteomes" id="UP001564626">
    <property type="component" value="Unassembled WGS sequence"/>
</dbReference>
<evidence type="ECO:0000256" key="1">
    <source>
        <dbReference type="SAM" id="MobiDB-lite"/>
    </source>
</evidence>
<dbReference type="Pfam" id="PF14020">
    <property type="entry name" value="DUF4236"/>
    <property type="match status" value="1"/>
</dbReference>
<evidence type="ECO:0000313" key="4">
    <source>
        <dbReference type="Proteomes" id="UP001564626"/>
    </source>
</evidence>
<accession>A0ABV4CME7</accession>
<evidence type="ECO:0000313" key="3">
    <source>
        <dbReference type="EMBL" id="MEY8042253.1"/>
    </source>
</evidence>
<protein>
    <submittedName>
        <fullName evidence="3">DUF4236 domain-containing protein</fullName>
    </submittedName>
</protein>
<organism evidence="3 4">
    <name type="scientific">Saccharopolyspora cebuensis</name>
    <dbReference type="NCBI Taxonomy" id="418759"/>
    <lineage>
        <taxon>Bacteria</taxon>
        <taxon>Bacillati</taxon>
        <taxon>Actinomycetota</taxon>
        <taxon>Actinomycetes</taxon>
        <taxon>Pseudonocardiales</taxon>
        <taxon>Pseudonocardiaceae</taxon>
        <taxon>Saccharopolyspora</taxon>
    </lineage>
</organism>
<name>A0ABV4CME7_9PSEU</name>
<gene>
    <name evidence="3" type="ORF">AB8O55_22800</name>
</gene>
<keyword evidence="4" id="KW-1185">Reference proteome</keyword>
<dbReference type="EMBL" id="JBGEHV010000052">
    <property type="protein sequence ID" value="MEY8042253.1"/>
    <property type="molecule type" value="Genomic_DNA"/>
</dbReference>
<comment type="caution">
    <text evidence="3">The sequence shown here is derived from an EMBL/GenBank/DDBJ whole genome shotgun (WGS) entry which is preliminary data.</text>
</comment>
<evidence type="ECO:0000259" key="2">
    <source>
        <dbReference type="Pfam" id="PF14020"/>
    </source>
</evidence>